<evidence type="ECO:0000313" key="4">
    <source>
        <dbReference type="Proteomes" id="UP000598488"/>
    </source>
</evidence>
<sequence>MQRMLSVSVLAAAVLLSGCSQNVMQGGGRGGSIDKSYDTKLIEERAALSSKFQKLTFSDPVNGNQMSYNLFVPDNYDSSKSYPLVVFMADGSTTGKGIESPLIQGWGGIIWASDQEQAKHESFVLVPAFVGPENVVNDRSEVTDEVDTAMRLLNAVKSQYTIDSDRLYTTGQSMGGMISFYWNATYPDLFAASLYVGSQWDINVLQPQRKQKFSYVVSAGDKKASAGMTSLKADFEKYGVEFGQTKFSAKLSQTEQNREVSELIEKGYDRNFIQFDANTVTPDGVSGGGAEHMYSFDYAYKLEPVRDWLFEQSK</sequence>
<dbReference type="InterPro" id="IPR050955">
    <property type="entry name" value="Plant_Biomass_Hydrol_Est"/>
</dbReference>
<dbReference type="InterPro" id="IPR000801">
    <property type="entry name" value="Esterase-like"/>
</dbReference>
<dbReference type="InterPro" id="IPR029058">
    <property type="entry name" value="AB_hydrolase_fold"/>
</dbReference>
<organism evidence="3 4">
    <name type="scientific">Marinomonas ostreistagni</name>
    <dbReference type="NCBI Taxonomy" id="359209"/>
    <lineage>
        <taxon>Bacteria</taxon>
        <taxon>Pseudomonadati</taxon>
        <taxon>Pseudomonadota</taxon>
        <taxon>Gammaproteobacteria</taxon>
        <taxon>Oceanospirillales</taxon>
        <taxon>Oceanospirillaceae</taxon>
        <taxon>Marinomonas</taxon>
    </lineage>
</organism>
<feature type="signal peptide" evidence="2">
    <location>
        <begin position="1"/>
        <end position="25"/>
    </location>
</feature>
<dbReference type="Gene3D" id="3.40.50.1820">
    <property type="entry name" value="alpha/beta hydrolase"/>
    <property type="match status" value="1"/>
</dbReference>
<evidence type="ECO:0008006" key="5">
    <source>
        <dbReference type="Google" id="ProtNLM"/>
    </source>
</evidence>
<dbReference type="PANTHER" id="PTHR43037">
    <property type="entry name" value="UNNAMED PRODUCT-RELATED"/>
    <property type="match status" value="1"/>
</dbReference>
<dbReference type="RefSeq" id="WP_199461669.1">
    <property type="nucleotide sequence ID" value="NZ_JAEMUH010000004.1"/>
</dbReference>
<accession>A0ABS0Z8P5</accession>
<name>A0ABS0Z8P5_9GAMM</name>
<comment type="caution">
    <text evidence="3">The sequence shown here is derived from an EMBL/GenBank/DDBJ whole genome shotgun (WGS) entry which is preliminary data.</text>
</comment>
<proteinExistence type="predicted"/>
<evidence type="ECO:0000256" key="2">
    <source>
        <dbReference type="SAM" id="SignalP"/>
    </source>
</evidence>
<evidence type="ECO:0000256" key="1">
    <source>
        <dbReference type="ARBA" id="ARBA00022729"/>
    </source>
</evidence>
<reference evidence="3 4" key="1">
    <citation type="submission" date="2020-12" db="EMBL/GenBank/DDBJ databases">
        <title>Comparative genome analysis of fungal antagonists Marinomonas ostreistagni 398 and M. spartinae 468.</title>
        <authorList>
            <person name="Fields J.L."/>
            <person name="Mavrodi O.V."/>
            <person name="Biber P.D."/>
            <person name="Indest K.J."/>
            <person name="Mavrodi D.V."/>
        </authorList>
    </citation>
    <scope>NUCLEOTIDE SEQUENCE [LARGE SCALE GENOMIC DNA]</scope>
    <source>
        <strain evidence="3 4">USM7</strain>
    </source>
</reference>
<dbReference type="SUPFAM" id="SSF53474">
    <property type="entry name" value="alpha/beta-Hydrolases"/>
    <property type="match status" value="1"/>
</dbReference>
<keyword evidence="1 2" id="KW-0732">Signal</keyword>
<dbReference type="Proteomes" id="UP000598488">
    <property type="component" value="Unassembled WGS sequence"/>
</dbReference>
<dbReference type="Pfam" id="PF00756">
    <property type="entry name" value="Esterase"/>
    <property type="match status" value="1"/>
</dbReference>
<keyword evidence="4" id="KW-1185">Reference proteome</keyword>
<feature type="chain" id="PRO_5045794270" description="Esterase" evidence="2">
    <location>
        <begin position="26"/>
        <end position="314"/>
    </location>
</feature>
<protein>
    <recommendedName>
        <fullName evidence="5">Esterase</fullName>
    </recommendedName>
</protein>
<dbReference type="PANTHER" id="PTHR43037:SF1">
    <property type="entry name" value="BLL1128 PROTEIN"/>
    <property type="match status" value="1"/>
</dbReference>
<gene>
    <name evidence="3" type="ORF">JHD44_05005</name>
</gene>
<dbReference type="PROSITE" id="PS51257">
    <property type="entry name" value="PROKAR_LIPOPROTEIN"/>
    <property type="match status" value="1"/>
</dbReference>
<dbReference type="EMBL" id="JAEMUH010000004">
    <property type="protein sequence ID" value="MBJ7550027.1"/>
    <property type="molecule type" value="Genomic_DNA"/>
</dbReference>
<evidence type="ECO:0000313" key="3">
    <source>
        <dbReference type="EMBL" id="MBJ7550027.1"/>
    </source>
</evidence>